<feature type="domain" description="B3/B4 tRNA-binding" evidence="1">
    <location>
        <begin position="59"/>
        <end position="213"/>
    </location>
</feature>
<evidence type="ECO:0000313" key="3">
    <source>
        <dbReference type="Proteomes" id="UP000283000"/>
    </source>
</evidence>
<dbReference type="SMART" id="SM00873">
    <property type="entry name" value="B3_4"/>
    <property type="match status" value="1"/>
</dbReference>
<sequence>MRFHHAPAIWEAHPTLVAGVISASGITANVDVQELIEPFRDSTLARLEQKPVSEFPEVRAWRQAFSAMGLKPTQYRCASEALLRRLHKDDSLPQIHPLVDLCNHLSASTAIPIAVFDTGRIDGDLTVRPADGAERYETFSGEVEHPAAGEVVFADDVGRAHARRWTNRQSATSAIRDTTREVLIVVEAFHDGADHDVPALLATLAAHLGDLWGGAPRSAMLTTQWPWFPAD</sequence>
<dbReference type="InterPro" id="IPR020825">
    <property type="entry name" value="Phe-tRNA_synthase-like_B3/B4"/>
</dbReference>
<dbReference type="Proteomes" id="UP000283000">
    <property type="component" value="Chromosome"/>
</dbReference>
<dbReference type="PANTHER" id="PTHR39209">
    <property type="match status" value="1"/>
</dbReference>
<dbReference type="SUPFAM" id="SSF56037">
    <property type="entry name" value="PheT/TilS domain"/>
    <property type="match status" value="1"/>
</dbReference>
<dbReference type="Pfam" id="PF03483">
    <property type="entry name" value="B3_4"/>
    <property type="match status" value="1"/>
</dbReference>
<dbReference type="GO" id="GO:0003723">
    <property type="term" value="F:RNA binding"/>
    <property type="evidence" value="ECO:0007669"/>
    <property type="project" value="InterPro"/>
</dbReference>
<evidence type="ECO:0000313" key="2">
    <source>
        <dbReference type="EMBL" id="AZT94768.1"/>
    </source>
</evidence>
<dbReference type="RefSeq" id="WP_127363290.1">
    <property type="nucleotide sequence ID" value="NZ_CP025330.1"/>
</dbReference>
<dbReference type="EMBL" id="CP025330">
    <property type="protein sequence ID" value="AZT94768.1"/>
    <property type="molecule type" value="Genomic_DNA"/>
</dbReference>
<dbReference type="GO" id="GO:0004826">
    <property type="term" value="F:phenylalanine-tRNA ligase activity"/>
    <property type="evidence" value="ECO:0007669"/>
    <property type="project" value="InterPro"/>
</dbReference>
<dbReference type="InterPro" id="IPR005146">
    <property type="entry name" value="B3/B4_tRNA-bd"/>
</dbReference>
<reference evidence="2 3" key="2">
    <citation type="submission" date="2019-01" db="EMBL/GenBank/DDBJ databases">
        <title>Comparative genomic analysis of Brevibacterium aurantiacum sheds light on its evolution and its adaptation to smear-ripened cheeses.</title>
        <authorList>
            <person name="Moineau S."/>
        </authorList>
    </citation>
    <scope>NUCLEOTIDE SEQUENCE [LARGE SCALE GENOMIC DNA]</scope>
    <source>
        <strain evidence="2 3">SMQ-1417</strain>
    </source>
</reference>
<dbReference type="PANTHER" id="PTHR39209:SF2">
    <property type="entry name" value="CYTOPLASMIC PROTEIN"/>
    <property type="match status" value="1"/>
</dbReference>
<accession>A0A3Q9NTN4</accession>
<reference evidence="2 3" key="1">
    <citation type="submission" date="2017-12" db="EMBL/GenBank/DDBJ databases">
        <authorList>
            <person name="Levesque S."/>
        </authorList>
    </citation>
    <scope>NUCLEOTIDE SEQUENCE [LARGE SCALE GENOMIC DNA]</scope>
    <source>
        <strain evidence="2 3">SMQ-1417</strain>
    </source>
</reference>
<evidence type="ECO:0000259" key="1">
    <source>
        <dbReference type="SMART" id="SM00873"/>
    </source>
</evidence>
<dbReference type="AlphaFoldDB" id="A0A3Q9NTN4"/>
<protein>
    <recommendedName>
        <fullName evidence="1">B3/B4 tRNA-binding domain-containing protein</fullName>
    </recommendedName>
</protein>
<dbReference type="Gene3D" id="3.50.40.10">
    <property type="entry name" value="Phenylalanyl-trna Synthetase, Chain B, domain 3"/>
    <property type="match status" value="1"/>
</dbReference>
<name>A0A3Q9NTN4_BREAU</name>
<gene>
    <name evidence="2" type="ORF">CXR23_17825</name>
</gene>
<organism evidence="2 3">
    <name type="scientific">Brevibacterium aurantiacum</name>
    <dbReference type="NCBI Taxonomy" id="273384"/>
    <lineage>
        <taxon>Bacteria</taxon>
        <taxon>Bacillati</taxon>
        <taxon>Actinomycetota</taxon>
        <taxon>Actinomycetes</taxon>
        <taxon>Micrococcales</taxon>
        <taxon>Brevibacteriaceae</taxon>
        <taxon>Brevibacterium</taxon>
    </lineage>
</organism>
<proteinExistence type="predicted"/>